<dbReference type="Ensembl" id="ENSCHIT00010032901.1">
    <property type="protein sequence ID" value="ENSCHIP00010023255.1"/>
    <property type="gene ID" value="ENSCHIG00010017352.1"/>
</dbReference>
<accession>A0A8C2R485</accession>
<reference evidence="1" key="1">
    <citation type="submission" date="2019-03" db="EMBL/GenBank/DDBJ databases">
        <title>Genome sequencing and reference-guided assembly of Black Bengal Goat (Capra hircus).</title>
        <authorList>
            <person name="Siddiki A.Z."/>
            <person name="Baten A."/>
            <person name="Billah M."/>
            <person name="Alam M.A.U."/>
            <person name="Shawrob K.S.M."/>
            <person name="Saha S."/>
            <person name="Chowdhury M."/>
            <person name="Rahman A.H."/>
            <person name="Stear M."/>
            <person name="Miah G."/>
            <person name="Das G.B."/>
            <person name="Hossain M.M."/>
            <person name="Kumkum M."/>
            <person name="Islam M.S."/>
            <person name="Mollah A.M."/>
            <person name="Ahsan A."/>
            <person name="Tusar F."/>
            <person name="Khan M.K.I."/>
        </authorList>
    </citation>
    <scope>NUCLEOTIDE SEQUENCE [LARGE SCALE GENOMIC DNA]</scope>
</reference>
<sequence>MKLCKLRYQEGEPFKGTQRNTKLQSSSSARLIRKLWTHKFWKNHSFSSAPGLSPLCVCYYSWNLSSQNIVLNFLKRTYLK</sequence>
<proteinExistence type="predicted"/>
<evidence type="ECO:0000313" key="1">
    <source>
        <dbReference type="Ensembl" id="ENSCHIP00010023255.1"/>
    </source>
</evidence>
<protein>
    <submittedName>
        <fullName evidence="1">Uncharacterized protein</fullName>
    </submittedName>
</protein>
<organism evidence="1">
    <name type="scientific">Capra hircus</name>
    <name type="common">Goat</name>
    <dbReference type="NCBI Taxonomy" id="9925"/>
    <lineage>
        <taxon>Eukaryota</taxon>
        <taxon>Metazoa</taxon>
        <taxon>Chordata</taxon>
        <taxon>Craniata</taxon>
        <taxon>Vertebrata</taxon>
        <taxon>Euteleostomi</taxon>
        <taxon>Mammalia</taxon>
        <taxon>Eutheria</taxon>
        <taxon>Laurasiatheria</taxon>
        <taxon>Artiodactyla</taxon>
        <taxon>Ruminantia</taxon>
        <taxon>Pecora</taxon>
        <taxon>Bovidae</taxon>
        <taxon>Caprinae</taxon>
        <taxon>Capra</taxon>
    </lineage>
</organism>
<name>A0A8C2R485_CAPHI</name>
<reference evidence="1" key="2">
    <citation type="submission" date="2025-08" db="UniProtKB">
        <authorList>
            <consortium name="Ensembl"/>
        </authorList>
    </citation>
    <scope>IDENTIFICATION</scope>
</reference>
<dbReference type="AlphaFoldDB" id="A0A8C2R485"/>